<dbReference type="AlphaFoldDB" id="A0A9P7VAI1"/>
<dbReference type="RefSeq" id="XP_043049386.1">
    <property type="nucleotide sequence ID" value="XM_043195681.1"/>
</dbReference>
<sequence>MTLATNCTAFHVSADVLKGAANSSYLLKKCVSFGSTTAIYFFKHSVTSYKEGTTTSVVSAIPRLEESEGFFEIADAADILKCDRSFYDPESLDSNECSSPIGITSTNWYHVHQLSVEVLCQKHAGSYMTQLCNLLVANK</sequence>
<dbReference type="GeneID" id="66118411"/>
<dbReference type="Proteomes" id="UP000790833">
    <property type="component" value="Unassembled WGS sequence"/>
</dbReference>
<comment type="caution">
    <text evidence="1">The sequence shown here is derived from an EMBL/GenBank/DDBJ whole genome shotgun (WGS) entry which is preliminary data.</text>
</comment>
<protein>
    <submittedName>
        <fullName evidence="1">Uncharacterized protein</fullName>
    </submittedName>
</protein>
<organism evidence="1 2">
    <name type="scientific">Scheffersomyces spartinae</name>
    <dbReference type="NCBI Taxonomy" id="45513"/>
    <lineage>
        <taxon>Eukaryota</taxon>
        <taxon>Fungi</taxon>
        <taxon>Dikarya</taxon>
        <taxon>Ascomycota</taxon>
        <taxon>Saccharomycotina</taxon>
        <taxon>Pichiomycetes</taxon>
        <taxon>Debaryomycetaceae</taxon>
        <taxon>Scheffersomyces</taxon>
    </lineage>
</organism>
<accession>A0A9P7VAI1</accession>
<name>A0A9P7VAI1_9ASCO</name>
<dbReference type="EMBL" id="JAHMUF010000009">
    <property type="protein sequence ID" value="KAG7193839.1"/>
    <property type="molecule type" value="Genomic_DNA"/>
</dbReference>
<gene>
    <name evidence="1" type="ORF">KQ657_005037</name>
</gene>
<proteinExistence type="predicted"/>
<evidence type="ECO:0000313" key="1">
    <source>
        <dbReference type="EMBL" id="KAG7193839.1"/>
    </source>
</evidence>
<keyword evidence="2" id="KW-1185">Reference proteome</keyword>
<reference evidence="1" key="1">
    <citation type="submission" date="2021-03" db="EMBL/GenBank/DDBJ databases">
        <authorList>
            <person name="Palmer J.M."/>
        </authorList>
    </citation>
    <scope>NUCLEOTIDE SEQUENCE</scope>
    <source>
        <strain evidence="1">ARV_011</strain>
    </source>
</reference>
<evidence type="ECO:0000313" key="2">
    <source>
        <dbReference type="Proteomes" id="UP000790833"/>
    </source>
</evidence>